<evidence type="ECO:0000313" key="2">
    <source>
        <dbReference type="Proteomes" id="UP000014634"/>
    </source>
</evidence>
<gene>
    <name evidence="1" type="ORF">HMPREF9195_00017</name>
</gene>
<protein>
    <submittedName>
        <fullName evidence="1">Uncharacterized protein</fullName>
    </submittedName>
</protein>
<dbReference type="RefSeq" id="WP_016522098.1">
    <property type="nucleotide sequence ID" value="NZ_KE332517.1"/>
</dbReference>
<dbReference type="AlphaFoldDB" id="A0AA87NTS9"/>
<evidence type="ECO:0000313" key="1">
    <source>
        <dbReference type="EMBL" id="EPF30006.1"/>
    </source>
</evidence>
<sequence>MTLYEYYMIFPDGDTQEVSDELMVGSLYDINGRRLIPPLPTNKMIVYQVCGKRTHEERGTVTIYYILEQLDAVELRAYL</sequence>
<accession>A0AA87NTS9</accession>
<dbReference type="EMBL" id="ATFE01000001">
    <property type="protein sequence ID" value="EPF30006.1"/>
    <property type="molecule type" value="Genomic_DNA"/>
</dbReference>
<reference evidence="1 2" key="1">
    <citation type="submission" date="2013-04" db="EMBL/GenBank/DDBJ databases">
        <title>The Genome Sequence of Treponema medium ATCC 700293.</title>
        <authorList>
            <consortium name="The Broad Institute Genomics Platform"/>
            <person name="Earl A."/>
            <person name="Ward D."/>
            <person name="Feldgarden M."/>
            <person name="Gevers D."/>
            <person name="Leonetti C."/>
            <person name="Blanton J.M."/>
            <person name="Dewhirst F.E."/>
            <person name="Izard J."/>
            <person name="Walker B."/>
            <person name="Young S."/>
            <person name="Zeng Q."/>
            <person name="Gargeya S."/>
            <person name="Fitzgerald M."/>
            <person name="Haas B."/>
            <person name="Abouelleil A."/>
            <person name="Allen A.W."/>
            <person name="Alvarado L."/>
            <person name="Arachchi H.M."/>
            <person name="Berlin A.M."/>
            <person name="Chapman S.B."/>
            <person name="Gainer-Dewar J."/>
            <person name="Goldberg J."/>
            <person name="Griggs A."/>
            <person name="Gujja S."/>
            <person name="Hansen M."/>
            <person name="Howarth C."/>
            <person name="Imamovic A."/>
            <person name="Ireland A."/>
            <person name="Larimer J."/>
            <person name="McCowan C."/>
            <person name="Murphy C."/>
            <person name="Pearson M."/>
            <person name="Poon T.W."/>
            <person name="Priest M."/>
            <person name="Roberts A."/>
            <person name="Saif S."/>
            <person name="Shea T."/>
            <person name="Sisk P."/>
            <person name="Sykes S."/>
            <person name="Wortman J."/>
            <person name="Nusbaum C."/>
            <person name="Birren B."/>
        </authorList>
    </citation>
    <scope>NUCLEOTIDE SEQUENCE [LARGE SCALE GENOMIC DNA]</scope>
    <source>
        <strain evidence="1 2">ATCC 700293</strain>
    </source>
</reference>
<proteinExistence type="predicted"/>
<comment type="caution">
    <text evidence="1">The sequence shown here is derived from an EMBL/GenBank/DDBJ whole genome shotgun (WGS) entry which is preliminary data.</text>
</comment>
<name>A0AA87NTS9_TREMD</name>
<organism evidence="1 2">
    <name type="scientific">Treponema medium ATCC 700293</name>
    <dbReference type="NCBI Taxonomy" id="1125700"/>
    <lineage>
        <taxon>Bacteria</taxon>
        <taxon>Pseudomonadati</taxon>
        <taxon>Spirochaetota</taxon>
        <taxon>Spirochaetia</taxon>
        <taxon>Spirochaetales</taxon>
        <taxon>Treponemataceae</taxon>
        <taxon>Treponema</taxon>
    </lineage>
</organism>
<dbReference type="Proteomes" id="UP000014634">
    <property type="component" value="Unassembled WGS sequence"/>
</dbReference>